<feature type="chain" id="PRO_5044701600" evidence="3">
    <location>
        <begin position="26"/>
        <end position="522"/>
    </location>
</feature>
<evidence type="ECO:0000256" key="1">
    <source>
        <dbReference type="SAM" id="MobiDB-lite"/>
    </source>
</evidence>
<evidence type="ECO:0000313" key="5">
    <source>
        <dbReference type="RefSeq" id="XP_013063612.2"/>
    </source>
</evidence>
<keyword evidence="4" id="KW-1185">Reference proteome</keyword>
<dbReference type="RefSeq" id="XP_013063614.2">
    <property type="nucleotide sequence ID" value="XM_013208160.2"/>
</dbReference>
<name>A0A9U8DVW6_BIOGL</name>
<dbReference type="PANTHER" id="PTHR47139:SF1">
    <property type="entry name" value="TUMOR NECROSIS FACTOR RECEPTOR SUPERFAMILY MEMBER 9"/>
    <property type="match status" value="1"/>
</dbReference>
<dbReference type="OrthoDB" id="6179398at2759"/>
<evidence type="ECO:0000256" key="3">
    <source>
        <dbReference type="SAM" id="SignalP"/>
    </source>
</evidence>
<dbReference type="AlphaFoldDB" id="A0A9U8DVW6"/>
<dbReference type="RefSeq" id="XP_013063612.2">
    <property type="nucleotide sequence ID" value="XM_013208158.2"/>
</dbReference>
<accession>A0A9U8DVW6</accession>
<dbReference type="GO" id="GO:0042127">
    <property type="term" value="P:regulation of cell population proliferation"/>
    <property type="evidence" value="ECO:0007669"/>
    <property type="project" value="TreeGrafter"/>
</dbReference>
<dbReference type="RefSeq" id="XP_013063615.2">
    <property type="nucleotide sequence ID" value="XM_013208161.2"/>
</dbReference>
<dbReference type="CDD" id="cd00185">
    <property type="entry name" value="TNFRSF"/>
    <property type="match status" value="1"/>
</dbReference>
<dbReference type="GO" id="GO:0038023">
    <property type="term" value="F:signaling receptor activity"/>
    <property type="evidence" value="ECO:0007669"/>
    <property type="project" value="TreeGrafter"/>
</dbReference>
<proteinExistence type="predicted"/>
<reference evidence="5 6" key="1">
    <citation type="submission" date="2025-04" db="UniProtKB">
        <authorList>
            <consortium name="RefSeq"/>
        </authorList>
    </citation>
    <scope>IDENTIFICATION</scope>
</reference>
<feature type="signal peptide" evidence="3">
    <location>
        <begin position="1"/>
        <end position="25"/>
    </location>
</feature>
<dbReference type="GeneID" id="106052729"/>
<sequence>MLEVKIMMKIIFLLLMGHPWILVRSQSSLCTTICTKGKFCVEDDCYPCPSGSFTAKDDHTERYCKKWTSMPVKNSVIIENGTSTSDIIWGCDIGFERKNISNDGTWDCVKVTTTSPPSSSPMPPTTTSTTVTSVGTETTASPSTSQEHDSSLLIGLTFGIIAIAILFVLFMLWRLKKLQCILKRPALKRSATKNEKPIPEKQHLITENHKLNPVKNNLELTKLYYTIVGVIGLDDCVKMFRSIDDESGRFNRNISPLDEKMCVESFQSWESLNPKVKHCKCIADTLETIGYKLPPNNDFKDPVLLNICLCEMKQLNDVYKKFLLKLPRLLGEARYTLINFLELKSMHEIRCTGRTDTDFMTCIGNWSYKYPYNPYDTDWYPLSVIKRELKNMELNSVAEDFDSLAEEVTCVLKNYLDLKRIFYLAIQIIGHEKCEEFFKSVEFKDELVLTSASQCMDTFENWKKRHPNASHKKDILDFLFNKGYINTKFSDNEDTLKVIDFLSRIVGYPSLIKNESTIELEI</sequence>
<keyword evidence="2" id="KW-0472">Membrane</keyword>
<dbReference type="Gene3D" id="2.10.50.10">
    <property type="entry name" value="Tumor Necrosis Factor Receptor, subunit A, domain 2"/>
    <property type="match status" value="1"/>
</dbReference>
<evidence type="ECO:0000313" key="6">
    <source>
        <dbReference type="RefSeq" id="XP_013063614.2"/>
    </source>
</evidence>
<feature type="region of interest" description="Disordered" evidence="1">
    <location>
        <begin position="112"/>
        <end position="146"/>
    </location>
</feature>
<organism evidence="4 7">
    <name type="scientific">Biomphalaria glabrata</name>
    <name type="common">Bloodfluke planorb</name>
    <name type="synonym">Freshwater snail</name>
    <dbReference type="NCBI Taxonomy" id="6526"/>
    <lineage>
        <taxon>Eukaryota</taxon>
        <taxon>Metazoa</taxon>
        <taxon>Spiralia</taxon>
        <taxon>Lophotrochozoa</taxon>
        <taxon>Mollusca</taxon>
        <taxon>Gastropoda</taxon>
        <taxon>Heterobranchia</taxon>
        <taxon>Euthyneura</taxon>
        <taxon>Panpulmonata</taxon>
        <taxon>Hygrophila</taxon>
        <taxon>Lymnaeoidea</taxon>
        <taxon>Planorbidae</taxon>
        <taxon>Biomphalaria</taxon>
    </lineage>
</organism>
<keyword evidence="2" id="KW-0812">Transmembrane</keyword>
<evidence type="ECO:0000313" key="4">
    <source>
        <dbReference type="Proteomes" id="UP001165740"/>
    </source>
</evidence>
<evidence type="ECO:0000256" key="2">
    <source>
        <dbReference type="SAM" id="Phobius"/>
    </source>
</evidence>
<feature type="compositionally biased region" description="Low complexity" evidence="1">
    <location>
        <begin position="125"/>
        <end position="139"/>
    </location>
</feature>
<dbReference type="KEGG" id="bgt:106052729"/>
<keyword evidence="3" id="KW-0732">Signal</keyword>
<dbReference type="Proteomes" id="UP001165740">
    <property type="component" value="Chromosome 11"/>
</dbReference>
<feature type="transmembrane region" description="Helical" evidence="2">
    <location>
        <begin position="152"/>
        <end position="173"/>
    </location>
</feature>
<keyword evidence="2" id="KW-1133">Transmembrane helix</keyword>
<dbReference type="PANTHER" id="PTHR47139">
    <property type="entry name" value="TUMOR NECROSIS FACTOR RECEPTOR SUPERFAMILY MEMBER 9"/>
    <property type="match status" value="1"/>
</dbReference>
<evidence type="ECO:0000313" key="7">
    <source>
        <dbReference type="RefSeq" id="XP_013063615.2"/>
    </source>
</evidence>
<protein>
    <submittedName>
        <fullName evidence="5 6">Uncharacterized protein LOC106052729</fullName>
    </submittedName>
</protein>
<gene>
    <name evidence="5 6 7" type="primary">LOC106052729</name>
</gene>